<dbReference type="AlphaFoldDB" id="A0AAV3PFZ1"/>
<dbReference type="Proteomes" id="UP001454036">
    <property type="component" value="Unassembled WGS sequence"/>
</dbReference>
<dbReference type="Pfam" id="PF13193">
    <property type="entry name" value="AMP-binding_C"/>
    <property type="match status" value="1"/>
</dbReference>
<dbReference type="PROSITE" id="PS00455">
    <property type="entry name" value="AMP_BINDING"/>
    <property type="match status" value="1"/>
</dbReference>
<proteinExistence type="inferred from homology"/>
<gene>
    <name evidence="7" type="ORF">LIER_08738</name>
</gene>
<keyword evidence="3 7" id="KW-0436">Ligase</keyword>
<keyword evidence="4" id="KW-0587">Phenylpropanoid metabolism</keyword>
<dbReference type="NCBIfam" id="NF006020">
    <property type="entry name" value="PRK08162.1"/>
    <property type="match status" value="1"/>
</dbReference>
<accession>A0AAV3PFZ1</accession>
<dbReference type="InterPro" id="IPR025110">
    <property type="entry name" value="AMP-bd_C"/>
</dbReference>
<evidence type="ECO:0000256" key="3">
    <source>
        <dbReference type="ARBA" id="ARBA00022598"/>
    </source>
</evidence>
<comment type="pathway">
    <text evidence="1">Phytoalexin biosynthesis; 3,4',5-trihydroxystilbene biosynthesis; 3,4',5-trihydroxystilbene from trans-4-coumarate: step 1/2.</text>
</comment>
<dbReference type="Gene3D" id="3.30.300.30">
    <property type="match status" value="1"/>
</dbReference>
<evidence type="ECO:0000313" key="8">
    <source>
        <dbReference type="Proteomes" id="UP001454036"/>
    </source>
</evidence>
<dbReference type="InterPro" id="IPR000873">
    <property type="entry name" value="AMP-dep_synth/lig_dom"/>
</dbReference>
<dbReference type="GO" id="GO:0009698">
    <property type="term" value="P:phenylpropanoid metabolic process"/>
    <property type="evidence" value="ECO:0007669"/>
    <property type="project" value="UniProtKB-KW"/>
</dbReference>
<dbReference type="GO" id="GO:0106286">
    <property type="term" value="F:(E)-caffeate-CoA ligase activity"/>
    <property type="evidence" value="ECO:0007669"/>
    <property type="project" value="UniProtKB-ARBA"/>
</dbReference>
<keyword evidence="8" id="KW-1185">Reference proteome</keyword>
<comment type="caution">
    <text evidence="7">The sequence shown here is derived from an EMBL/GenBank/DDBJ whole genome shotgun (WGS) entry which is preliminary data.</text>
</comment>
<dbReference type="InterPro" id="IPR045851">
    <property type="entry name" value="AMP-bd_C_sf"/>
</dbReference>
<dbReference type="SUPFAM" id="SSF56801">
    <property type="entry name" value="Acetyl-CoA synthetase-like"/>
    <property type="match status" value="1"/>
</dbReference>
<protein>
    <submittedName>
        <fullName evidence="7">Ligase</fullName>
    </submittedName>
</protein>
<dbReference type="CDD" id="cd12118">
    <property type="entry name" value="ttLC_FACS_AEE21_like"/>
    <property type="match status" value="1"/>
</dbReference>
<comment type="similarity">
    <text evidence="2">Belongs to the ATP-dependent AMP-binding enzyme family.</text>
</comment>
<dbReference type="Pfam" id="PF00501">
    <property type="entry name" value="AMP-binding"/>
    <property type="match status" value="1"/>
</dbReference>
<dbReference type="FunFam" id="3.40.50.12780:FF:000003">
    <property type="entry name" value="Long-chain-fatty-acid--CoA ligase FadD"/>
    <property type="match status" value="1"/>
</dbReference>
<dbReference type="Gene3D" id="3.40.50.12780">
    <property type="entry name" value="N-terminal domain of ligase-like"/>
    <property type="match status" value="1"/>
</dbReference>
<sequence>MDQLKPCSANSCPLTPISFLERSAIVYGDCPSIIYNNIKYTWFQTYNRCLRVASSIASLGIKTGQIVSIIAPNIPAMYELHFAIPMSGAIINTINTRLDSRTISVLLQHSESRLIFVDYQSFSLVQEALSMFQPDSSRPILILITEEGSVSETEPDFYTYQEMVQHGNPNFNWIHPDNEYTPLTLNYTSGTTSAPKGVVHSHRGTFIVALDSLIEWSVPKEPVFLWTLPMFHANGWSFVWGMAAVGGTNICLRKFNAKVIYSLINRHRATHMCAAPVVLNMLCNSPDGKKLSHQVKISTAGAPPPASVLHKTESLGFVVSHGYGMTETGGHVTSCTWKKNWENFPASEKARLKARQGVRTLGMAQVDVVEPESGLSVKRDGSSLGEVVLRGASIMLGYFKDPEATSKCMKNGWFYTGDVAVMHPDGYLEIKDRSKDVIISGGENLSSVEVESVLYMHPTINEAAVVAKPDEFWGETPCAFVSLKENIEQMPQEQEIIEFCKTRLPHYMVPKRVVIKEELPKTSTGKIQKFVLRELAKSMDASRISRL</sequence>
<reference evidence="7 8" key="1">
    <citation type="submission" date="2024-01" db="EMBL/GenBank/DDBJ databases">
        <title>The complete chloroplast genome sequence of Lithospermum erythrorhizon: insights into the phylogenetic relationship among Boraginaceae species and the maternal lineages of purple gromwells.</title>
        <authorList>
            <person name="Okada T."/>
            <person name="Watanabe K."/>
        </authorList>
    </citation>
    <scope>NUCLEOTIDE SEQUENCE [LARGE SCALE GENOMIC DNA]</scope>
</reference>
<evidence type="ECO:0000256" key="4">
    <source>
        <dbReference type="ARBA" id="ARBA00023051"/>
    </source>
</evidence>
<dbReference type="InterPro" id="IPR020845">
    <property type="entry name" value="AMP-binding_CS"/>
</dbReference>
<organism evidence="7 8">
    <name type="scientific">Lithospermum erythrorhizon</name>
    <name type="common">Purple gromwell</name>
    <name type="synonym">Lithospermum officinale var. erythrorhizon</name>
    <dbReference type="NCBI Taxonomy" id="34254"/>
    <lineage>
        <taxon>Eukaryota</taxon>
        <taxon>Viridiplantae</taxon>
        <taxon>Streptophyta</taxon>
        <taxon>Embryophyta</taxon>
        <taxon>Tracheophyta</taxon>
        <taxon>Spermatophyta</taxon>
        <taxon>Magnoliopsida</taxon>
        <taxon>eudicotyledons</taxon>
        <taxon>Gunneridae</taxon>
        <taxon>Pentapetalae</taxon>
        <taxon>asterids</taxon>
        <taxon>lamiids</taxon>
        <taxon>Boraginales</taxon>
        <taxon>Boraginaceae</taxon>
        <taxon>Boraginoideae</taxon>
        <taxon>Lithospermeae</taxon>
        <taxon>Lithospermum</taxon>
    </lineage>
</organism>
<dbReference type="EMBL" id="BAABME010001435">
    <property type="protein sequence ID" value="GAA0149601.1"/>
    <property type="molecule type" value="Genomic_DNA"/>
</dbReference>
<evidence type="ECO:0000256" key="2">
    <source>
        <dbReference type="ARBA" id="ARBA00006432"/>
    </source>
</evidence>
<name>A0AAV3PFZ1_LITER</name>
<evidence type="ECO:0000313" key="7">
    <source>
        <dbReference type="EMBL" id="GAA0149601.1"/>
    </source>
</evidence>
<evidence type="ECO:0000256" key="1">
    <source>
        <dbReference type="ARBA" id="ARBA00004930"/>
    </source>
</evidence>
<dbReference type="PANTHER" id="PTHR43859">
    <property type="entry name" value="ACYL-ACTIVATING ENZYME"/>
    <property type="match status" value="1"/>
</dbReference>
<feature type="domain" description="AMP-dependent synthetase/ligase" evidence="5">
    <location>
        <begin position="21"/>
        <end position="399"/>
    </location>
</feature>
<dbReference type="PANTHER" id="PTHR43859:SF57">
    <property type="entry name" value="ACYL-ACTIVATING ENZYME 8-RELATED"/>
    <property type="match status" value="1"/>
</dbReference>
<evidence type="ECO:0000259" key="5">
    <source>
        <dbReference type="Pfam" id="PF00501"/>
    </source>
</evidence>
<evidence type="ECO:0000259" key="6">
    <source>
        <dbReference type="Pfam" id="PF13193"/>
    </source>
</evidence>
<dbReference type="InterPro" id="IPR042099">
    <property type="entry name" value="ANL_N_sf"/>
</dbReference>
<dbReference type="FunFam" id="3.30.300.30:FF:000008">
    <property type="entry name" value="2,3-dihydroxybenzoate-AMP ligase"/>
    <property type="match status" value="1"/>
</dbReference>
<feature type="domain" description="AMP-binding enzyme C-terminal" evidence="6">
    <location>
        <begin position="449"/>
        <end position="526"/>
    </location>
</feature>